<feature type="transmembrane region" description="Helical" evidence="1">
    <location>
        <begin position="111"/>
        <end position="128"/>
    </location>
</feature>
<keyword evidence="1" id="KW-0812">Transmembrane</keyword>
<keyword evidence="1" id="KW-0472">Membrane</keyword>
<dbReference type="CDD" id="cd01949">
    <property type="entry name" value="GGDEF"/>
    <property type="match status" value="1"/>
</dbReference>
<feature type="transmembrane region" description="Helical" evidence="1">
    <location>
        <begin position="135"/>
        <end position="155"/>
    </location>
</feature>
<accession>A0ABS5GDW0</accession>
<sequence>MQRLDSETRRELAHLLYSSMPLVGTISAGAVVIGAVMAWVARDPGYAAITMALLVIGVFRVVKLLMFAARFDQLDDADIIRWERLYGLGAAAFGLAVGGLSARAFQIGDGPGIWMCFGLSMSFCVGIVSRVSPWIVMSSSAVLLIPTVIACVLQPEPVFRMGAAMLVLFWITLRGTSYRLTAAFTERIEAQQALRRQAHQDFLTGLPNRAAFIAALRGLDGPAAIIAIDLDGFKSINDAFGHQAGDELLCQVGARLRQCLGDSGLAARFGGDEFMLLLPVAAAQPGRDAAGALARRVVSSLADPFVLAGTRVQIGASAGILLAEHRTAETEALIDQADRALYAAKRAGGHQWRWADEEPADTDWTRADDTPALAPAV</sequence>
<reference evidence="4" key="1">
    <citation type="journal article" date="2021" name="ISME J.">
        <title>Evolutionary origin and ecological implication of a unique nif island in free-living Bradyrhizobium lineages.</title>
        <authorList>
            <person name="Tao J."/>
        </authorList>
    </citation>
    <scope>NUCLEOTIDE SEQUENCE [LARGE SCALE GENOMIC DNA]</scope>
    <source>
        <strain evidence="4">SZCCT0094</strain>
    </source>
</reference>
<gene>
    <name evidence="3" type="ORF">JQ619_26345</name>
</gene>
<dbReference type="Gene3D" id="3.30.70.270">
    <property type="match status" value="1"/>
</dbReference>
<organism evidence="3 4">
    <name type="scientific">Bradyrhizobium denitrificans</name>
    <dbReference type="NCBI Taxonomy" id="2734912"/>
    <lineage>
        <taxon>Bacteria</taxon>
        <taxon>Pseudomonadati</taxon>
        <taxon>Pseudomonadota</taxon>
        <taxon>Alphaproteobacteria</taxon>
        <taxon>Hyphomicrobiales</taxon>
        <taxon>Nitrobacteraceae</taxon>
        <taxon>Bradyrhizobium</taxon>
    </lineage>
</organism>
<dbReference type="Pfam" id="PF00990">
    <property type="entry name" value="GGDEF"/>
    <property type="match status" value="1"/>
</dbReference>
<dbReference type="NCBIfam" id="TIGR00254">
    <property type="entry name" value="GGDEF"/>
    <property type="match status" value="1"/>
</dbReference>
<evidence type="ECO:0000313" key="4">
    <source>
        <dbReference type="Proteomes" id="UP001314635"/>
    </source>
</evidence>
<protein>
    <submittedName>
        <fullName evidence="3">GGDEF domain-containing protein</fullName>
    </submittedName>
</protein>
<feature type="transmembrane region" description="Helical" evidence="1">
    <location>
        <begin position="12"/>
        <end position="40"/>
    </location>
</feature>
<feature type="domain" description="GGDEF" evidence="2">
    <location>
        <begin position="221"/>
        <end position="357"/>
    </location>
</feature>
<proteinExistence type="predicted"/>
<comment type="caution">
    <text evidence="3">The sequence shown here is derived from an EMBL/GenBank/DDBJ whole genome shotgun (WGS) entry which is preliminary data.</text>
</comment>
<feature type="transmembrane region" description="Helical" evidence="1">
    <location>
        <begin position="85"/>
        <end position="105"/>
    </location>
</feature>
<dbReference type="SUPFAM" id="SSF55073">
    <property type="entry name" value="Nucleotide cyclase"/>
    <property type="match status" value="1"/>
</dbReference>
<dbReference type="PANTHER" id="PTHR44757:SF2">
    <property type="entry name" value="BIOFILM ARCHITECTURE MAINTENANCE PROTEIN MBAA"/>
    <property type="match status" value="1"/>
</dbReference>
<dbReference type="RefSeq" id="WP_012046541.1">
    <property type="nucleotide sequence ID" value="NZ_JABFDP010000028.1"/>
</dbReference>
<feature type="transmembrane region" description="Helical" evidence="1">
    <location>
        <begin position="46"/>
        <end position="65"/>
    </location>
</feature>
<name>A0ABS5GDW0_9BRAD</name>
<dbReference type="InterPro" id="IPR029787">
    <property type="entry name" value="Nucleotide_cyclase"/>
</dbReference>
<dbReference type="InterPro" id="IPR052155">
    <property type="entry name" value="Biofilm_reg_signaling"/>
</dbReference>
<keyword evidence="4" id="KW-1185">Reference proteome</keyword>
<dbReference type="Proteomes" id="UP001314635">
    <property type="component" value="Unassembled WGS sequence"/>
</dbReference>
<evidence type="ECO:0000256" key="1">
    <source>
        <dbReference type="SAM" id="Phobius"/>
    </source>
</evidence>
<evidence type="ECO:0000259" key="2">
    <source>
        <dbReference type="PROSITE" id="PS50887"/>
    </source>
</evidence>
<dbReference type="InterPro" id="IPR043128">
    <property type="entry name" value="Rev_trsase/Diguanyl_cyclase"/>
</dbReference>
<dbReference type="PROSITE" id="PS50887">
    <property type="entry name" value="GGDEF"/>
    <property type="match status" value="1"/>
</dbReference>
<dbReference type="PANTHER" id="PTHR44757">
    <property type="entry name" value="DIGUANYLATE CYCLASE DGCP"/>
    <property type="match status" value="1"/>
</dbReference>
<keyword evidence="1" id="KW-1133">Transmembrane helix</keyword>
<dbReference type="InterPro" id="IPR000160">
    <property type="entry name" value="GGDEF_dom"/>
</dbReference>
<dbReference type="SMART" id="SM00267">
    <property type="entry name" value="GGDEF"/>
    <property type="match status" value="1"/>
</dbReference>
<evidence type="ECO:0000313" key="3">
    <source>
        <dbReference type="EMBL" id="MBR1139286.1"/>
    </source>
</evidence>
<dbReference type="EMBL" id="JAFCLK010000028">
    <property type="protein sequence ID" value="MBR1139286.1"/>
    <property type="molecule type" value="Genomic_DNA"/>
</dbReference>